<sequence length="74" mass="8075">MSQHVTAEPVDDVPADSTVCHYDELGEAAKELFPDLVGESGPDDDFDAVDEDAADGLQRCDFVKYTDYYGISVN</sequence>
<dbReference type="AlphaFoldDB" id="A0ABD5PSL1"/>
<gene>
    <name evidence="2" type="ORF">ACFO5R_16020</name>
</gene>
<evidence type="ECO:0000313" key="2">
    <source>
        <dbReference type="EMBL" id="MFC4543438.1"/>
    </source>
</evidence>
<dbReference type="RefSeq" id="WP_250139887.1">
    <property type="nucleotide sequence ID" value="NZ_JALIQP010000002.1"/>
</dbReference>
<evidence type="ECO:0000259" key="1">
    <source>
        <dbReference type="Pfam" id="PF25934"/>
    </source>
</evidence>
<organism evidence="2 3">
    <name type="scientific">Halosolutus amylolyticus</name>
    <dbReference type="NCBI Taxonomy" id="2932267"/>
    <lineage>
        <taxon>Archaea</taxon>
        <taxon>Methanobacteriati</taxon>
        <taxon>Methanobacteriota</taxon>
        <taxon>Stenosarchaea group</taxon>
        <taxon>Halobacteria</taxon>
        <taxon>Halobacteriales</taxon>
        <taxon>Natrialbaceae</taxon>
        <taxon>Halosolutus</taxon>
    </lineage>
</organism>
<evidence type="ECO:0000313" key="3">
    <source>
        <dbReference type="Proteomes" id="UP001595898"/>
    </source>
</evidence>
<keyword evidence="3" id="KW-1185">Reference proteome</keyword>
<dbReference type="EMBL" id="JBHSFA010000007">
    <property type="protein sequence ID" value="MFC4543438.1"/>
    <property type="molecule type" value="Genomic_DNA"/>
</dbReference>
<comment type="caution">
    <text evidence="2">The sequence shown here is derived from an EMBL/GenBank/DDBJ whole genome shotgun (WGS) entry which is preliminary data.</text>
</comment>
<name>A0ABD5PSL1_9EURY</name>
<dbReference type="Proteomes" id="UP001595898">
    <property type="component" value="Unassembled WGS sequence"/>
</dbReference>
<feature type="domain" description="DUF7979" evidence="1">
    <location>
        <begin position="3"/>
        <end position="71"/>
    </location>
</feature>
<proteinExistence type="predicted"/>
<reference evidence="2 3" key="1">
    <citation type="journal article" date="2019" name="Int. J. Syst. Evol. Microbiol.">
        <title>The Global Catalogue of Microorganisms (GCM) 10K type strain sequencing project: providing services to taxonomists for standard genome sequencing and annotation.</title>
        <authorList>
            <consortium name="The Broad Institute Genomics Platform"/>
            <consortium name="The Broad Institute Genome Sequencing Center for Infectious Disease"/>
            <person name="Wu L."/>
            <person name="Ma J."/>
        </authorList>
    </citation>
    <scope>NUCLEOTIDE SEQUENCE [LARGE SCALE GENOMIC DNA]</scope>
    <source>
        <strain evidence="2 3">WLHS5</strain>
    </source>
</reference>
<accession>A0ABD5PSL1</accession>
<dbReference type="Pfam" id="PF25934">
    <property type="entry name" value="DUF7979"/>
    <property type="match status" value="1"/>
</dbReference>
<protein>
    <recommendedName>
        <fullName evidence="1">DUF7979 domain-containing protein</fullName>
    </recommendedName>
</protein>
<dbReference type="InterPro" id="IPR058285">
    <property type="entry name" value="DUF7979"/>
</dbReference>